<accession>A0ABT7F2Z1</accession>
<reference evidence="1 2" key="1">
    <citation type="submission" date="2023-05" db="EMBL/GenBank/DDBJ databases">
        <title>Pseudodonghicola sp. nov.</title>
        <authorList>
            <person name="Huang J."/>
        </authorList>
    </citation>
    <scope>NUCLEOTIDE SEQUENCE [LARGE SCALE GENOMIC DNA]</scope>
    <source>
        <strain evidence="1 2">IC7</strain>
    </source>
</reference>
<dbReference type="EMBL" id="JASNJD010000011">
    <property type="protein sequence ID" value="MDK3018966.1"/>
    <property type="molecule type" value="Genomic_DNA"/>
</dbReference>
<comment type="caution">
    <text evidence="1">The sequence shown here is derived from an EMBL/GenBank/DDBJ whole genome shotgun (WGS) entry which is preliminary data.</text>
</comment>
<dbReference type="Proteomes" id="UP001243757">
    <property type="component" value="Unassembled WGS sequence"/>
</dbReference>
<gene>
    <name evidence="1" type="ORF">QO033_14880</name>
</gene>
<evidence type="ECO:0000313" key="1">
    <source>
        <dbReference type="EMBL" id="MDK3018966.1"/>
    </source>
</evidence>
<evidence type="ECO:0008006" key="3">
    <source>
        <dbReference type="Google" id="ProtNLM"/>
    </source>
</evidence>
<protein>
    <recommendedName>
        <fullName evidence="3">Twin-arginine translocation signal domain-containing protein</fullName>
    </recommendedName>
</protein>
<keyword evidence="2" id="KW-1185">Reference proteome</keyword>
<organism evidence="1 2">
    <name type="scientific">Pseudodonghicola flavimaris</name>
    <dbReference type="NCBI Taxonomy" id="3050036"/>
    <lineage>
        <taxon>Bacteria</taxon>
        <taxon>Pseudomonadati</taxon>
        <taxon>Pseudomonadota</taxon>
        <taxon>Alphaproteobacteria</taxon>
        <taxon>Rhodobacterales</taxon>
        <taxon>Paracoccaceae</taxon>
        <taxon>Pseudodonghicola</taxon>
    </lineage>
</organism>
<evidence type="ECO:0000313" key="2">
    <source>
        <dbReference type="Proteomes" id="UP001243757"/>
    </source>
</evidence>
<name>A0ABT7F2Z1_9RHOB</name>
<sequence length="45" mass="4624">MCDLCVIETVKDRMMSRRGFPGAGLGGGAAAPALQAGHDTARCMT</sequence>
<proteinExistence type="predicted"/>